<dbReference type="SMART" id="SM00506">
    <property type="entry name" value="A1pp"/>
    <property type="match status" value="1"/>
</dbReference>
<evidence type="ECO:0000256" key="7">
    <source>
        <dbReference type="SAM" id="MobiDB-lite"/>
    </source>
</evidence>
<reference evidence="9 10" key="1">
    <citation type="journal article" date="2014" name="BMC Genomics">
        <title>Genome sequencing of four Aureobasidium pullulans varieties: biotechnological potential, stress tolerance, and description of new species.</title>
        <authorList>
            <person name="Gostin Ar C."/>
            <person name="Ohm R.A."/>
            <person name="Kogej T."/>
            <person name="Sonjak S."/>
            <person name="Turk M."/>
            <person name="Zajc J."/>
            <person name="Zalar P."/>
            <person name="Grube M."/>
            <person name="Sun H."/>
            <person name="Han J."/>
            <person name="Sharma A."/>
            <person name="Chiniquy J."/>
            <person name="Ngan C.Y."/>
            <person name="Lipzen A."/>
            <person name="Barry K."/>
            <person name="Grigoriev I.V."/>
            <person name="Gunde-Cimerman N."/>
        </authorList>
    </citation>
    <scope>NUCLEOTIDE SEQUENCE [LARGE SCALE GENOMIC DNA]</scope>
    <source>
        <strain evidence="9 10">CBS 147.97</strain>
    </source>
</reference>
<dbReference type="PANTHER" id="PTHR12521:SF0">
    <property type="entry name" value="ADP-RIBOSE GLYCOHYDROLASE OARD1"/>
    <property type="match status" value="1"/>
</dbReference>
<dbReference type="AlphaFoldDB" id="A0A074W6P8"/>
<dbReference type="Proteomes" id="UP000027730">
    <property type="component" value="Unassembled WGS sequence"/>
</dbReference>
<dbReference type="GO" id="GO:0140291">
    <property type="term" value="P:peptidyl-glutamate ADP-deribosylation"/>
    <property type="evidence" value="ECO:0007669"/>
    <property type="project" value="TreeGrafter"/>
</dbReference>
<evidence type="ECO:0000256" key="6">
    <source>
        <dbReference type="ARBA" id="ARBA00034427"/>
    </source>
</evidence>
<evidence type="ECO:0000256" key="3">
    <source>
        <dbReference type="ARBA" id="ARBA00012983"/>
    </source>
</evidence>
<comment type="function">
    <text evidence="1">Highly specific phosphatase involved in the metabolism of ADP-ribose 1''-phosphate (Appr1p) which is produced as a consequence of tRNA splicing.</text>
</comment>
<organism evidence="9 10">
    <name type="scientific">Aureobasidium namibiae CBS 147.97</name>
    <dbReference type="NCBI Taxonomy" id="1043004"/>
    <lineage>
        <taxon>Eukaryota</taxon>
        <taxon>Fungi</taxon>
        <taxon>Dikarya</taxon>
        <taxon>Ascomycota</taxon>
        <taxon>Pezizomycotina</taxon>
        <taxon>Dothideomycetes</taxon>
        <taxon>Dothideomycetidae</taxon>
        <taxon>Dothideales</taxon>
        <taxon>Saccotheciaceae</taxon>
        <taxon>Aureobasidium</taxon>
    </lineage>
</organism>
<name>A0A074W6P8_9PEZI</name>
<evidence type="ECO:0000313" key="10">
    <source>
        <dbReference type="Proteomes" id="UP000027730"/>
    </source>
</evidence>
<dbReference type="STRING" id="1043004.A0A074W6P8"/>
<evidence type="ECO:0000256" key="5">
    <source>
        <dbReference type="ARBA" id="ARBA00022912"/>
    </source>
</evidence>
<accession>A0A074W6P8</accession>
<dbReference type="PANTHER" id="PTHR12521">
    <property type="entry name" value="PROTEIN C6ORF130"/>
    <property type="match status" value="1"/>
</dbReference>
<evidence type="ECO:0000256" key="2">
    <source>
        <dbReference type="ARBA" id="ARBA00006575"/>
    </source>
</evidence>
<evidence type="ECO:0000259" key="8">
    <source>
        <dbReference type="SMART" id="SM00506"/>
    </source>
</evidence>
<dbReference type="InterPro" id="IPR043472">
    <property type="entry name" value="Macro_dom-like"/>
</dbReference>
<dbReference type="SUPFAM" id="SSF52949">
    <property type="entry name" value="Macro domain-like"/>
    <property type="match status" value="1"/>
</dbReference>
<dbReference type="InterPro" id="IPR002589">
    <property type="entry name" value="Macro_dom"/>
</dbReference>
<keyword evidence="5" id="KW-0378">Hydrolase</keyword>
<dbReference type="GO" id="GO:0004721">
    <property type="term" value="F:phosphoprotein phosphatase activity"/>
    <property type="evidence" value="ECO:0007669"/>
    <property type="project" value="UniProtKB-KW"/>
</dbReference>
<feature type="region of interest" description="Disordered" evidence="7">
    <location>
        <begin position="1"/>
        <end position="47"/>
    </location>
</feature>
<sequence length="212" mass="23692">MPKPKTSQKQPIKASKFTPTKKKQIFQTSTDPESEDEVEEADSSEDEVLPKITLTERKGDLFAAPPNTLLVHACNCVGSWNAGIALAFQKNYPQAYAVYQAHCASRTPNSLLSTCLIIPPQSGAQYRHWIACLFTSRKYGRGKDSKEAILDSTDSALQDMLEQFEELKKKPKGVWMCKINSGSFKVPWMQTKKLIEALTFKGGLHIEIVDPK</sequence>
<dbReference type="GeneID" id="25412524"/>
<feature type="domain" description="Macro" evidence="8">
    <location>
        <begin position="53"/>
        <end position="195"/>
    </location>
</feature>
<keyword evidence="5" id="KW-0904">Protein phosphatase</keyword>
<dbReference type="EC" id="3.1.3.84" evidence="3"/>
<dbReference type="CDD" id="cd02901">
    <property type="entry name" value="Macro_Poa1p-like"/>
    <property type="match status" value="1"/>
</dbReference>
<feature type="compositionally biased region" description="Acidic residues" evidence="7">
    <location>
        <begin position="32"/>
        <end position="47"/>
    </location>
</feature>
<dbReference type="EMBL" id="KL584726">
    <property type="protein sequence ID" value="KEQ68795.1"/>
    <property type="molecule type" value="Genomic_DNA"/>
</dbReference>
<evidence type="ECO:0000313" key="9">
    <source>
        <dbReference type="EMBL" id="KEQ68795.1"/>
    </source>
</evidence>
<comment type="catalytic activity">
    <reaction evidence="6">
        <text>ADP-alpha-D-ribose 1''-phosphate + H2O = ADP-D-ribose + phosphate</text>
        <dbReference type="Rhea" id="RHEA:25029"/>
        <dbReference type="ChEBI" id="CHEBI:15377"/>
        <dbReference type="ChEBI" id="CHEBI:43474"/>
        <dbReference type="ChEBI" id="CHEBI:57967"/>
        <dbReference type="ChEBI" id="CHEBI:58753"/>
        <dbReference type="EC" id="3.1.3.84"/>
    </reaction>
</comment>
<dbReference type="Pfam" id="PF01661">
    <property type="entry name" value="Macro"/>
    <property type="match status" value="1"/>
</dbReference>
<feature type="compositionally biased region" description="Polar residues" evidence="7">
    <location>
        <begin position="1"/>
        <end position="10"/>
    </location>
</feature>
<evidence type="ECO:0000256" key="1">
    <source>
        <dbReference type="ARBA" id="ARBA00002432"/>
    </source>
</evidence>
<gene>
    <name evidence="9" type="ORF">M436DRAFT_57680</name>
</gene>
<proteinExistence type="inferred from homology"/>
<keyword evidence="10" id="KW-1185">Reference proteome</keyword>
<dbReference type="InterPro" id="IPR050892">
    <property type="entry name" value="ADP-ribose_metab_enzymes"/>
</dbReference>
<protein>
    <recommendedName>
        <fullName evidence="4">ADP-ribose 1''-phosphate phosphatase</fullName>
        <ecNumber evidence="3">3.1.3.84</ecNumber>
    </recommendedName>
</protein>
<comment type="similarity">
    <text evidence="2">Belongs to the POA1 family.</text>
</comment>
<dbReference type="HOGENOM" id="CLU_054419_1_0_1"/>
<dbReference type="OrthoDB" id="2155246at2759"/>
<dbReference type="Gene3D" id="3.40.220.10">
    <property type="entry name" value="Leucine Aminopeptidase, subunit E, domain 1"/>
    <property type="match status" value="1"/>
</dbReference>
<dbReference type="RefSeq" id="XP_013422897.1">
    <property type="nucleotide sequence ID" value="XM_013567443.1"/>
</dbReference>
<evidence type="ECO:0000256" key="4">
    <source>
        <dbReference type="ARBA" id="ARBA00019744"/>
    </source>
</evidence>